<feature type="region of interest" description="Disordered" evidence="1">
    <location>
        <begin position="1334"/>
        <end position="1397"/>
    </location>
</feature>
<feature type="compositionally biased region" description="Acidic residues" evidence="1">
    <location>
        <begin position="542"/>
        <end position="556"/>
    </location>
</feature>
<feature type="compositionally biased region" description="Polar residues" evidence="1">
    <location>
        <begin position="961"/>
        <end position="976"/>
    </location>
</feature>
<feature type="compositionally biased region" description="Basic and acidic residues" evidence="1">
    <location>
        <begin position="422"/>
        <end position="434"/>
    </location>
</feature>
<feature type="compositionally biased region" description="Basic and acidic residues" evidence="1">
    <location>
        <begin position="184"/>
        <end position="195"/>
    </location>
</feature>
<dbReference type="STRING" id="930990.A0A067MWQ1"/>
<feature type="compositionally biased region" description="Basic and acidic residues" evidence="1">
    <location>
        <begin position="40"/>
        <end position="64"/>
    </location>
</feature>
<feature type="region of interest" description="Disordered" evidence="1">
    <location>
        <begin position="515"/>
        <end position="704"/>
    </location>
</feature>
<feature type="region of interest" description="Disordered" evidence="1">
    <location>
        <begin position="1104"/>
        <end position="1322"/>
    </location>
</feature>
<feature type="compositionally biased region" description="Acidic residues" evidence="1">
    <location>
        <begin position="211"/>
        <end position="224"/>
    </location>
</feature>
<feature type="compositionally biased region" description="Low complexity" evidence="1">
    <location>
        <begin position="1126"/>
        <end position="1137"/>
    </location>
</feature>
<feature type="compositionally biased region" description="Low complexity" evidence="1">
    <location>
        <begin position="727"/>
        <end position="744"/>
    </location>
</feature>
<feature type="compositionally biased region" description="Basic and acidic residues" evidence="1">
    <location>
        <begin position="557"/>
        <end position="570"/>
    </location>
</feature>
<feature type="compositionally biased region" description="Polar residues" evidence="1">
    <location>
        <begin position="1207"/>
        <end position="1217"/>
    </location>
</feature>
<sequence>MTMTDPVPVVVETPLKNTDNVQQADAAPDARPIEPTGISDPEHAHLDKGHNVAEANEGVKHAEEPVVTLASASLAKPLESPSYAANDDDATVIPPKSPTAQSLSADVEIALNNDEEIGSPNEASAQPAPHHTGDSSPSVQHLELDAVSSPEVLSAKEPAVAHAAAPSEPEPHSVASEPEALLHTGKDATVEHPDEIETEDVSPPPVANIEAEADKEAESEDAGADVEAAISPNDAQHDEPTEPTSQAADIPTSSEDAPVLVPTESEATTDHPANEAETEGVFPLATNVEVESERIPEFGNVDDPVEAPVSAEDEDSRRDETIEPTTHAVETHARSEVEAAESDHVGVDVDGLQAEAPASANDAHHDEPTEPLAPADSEDTHSENVNTIPIKGGEGVEPTLTLPESVLVETEERTPSPSPVDDIVHSESQPKVEDAVQDTEAPTNLESFPVGHSQESSTDTMGPSTTSGITSPTDPSIPTTPDSETFESVIQSLKAESTPLDDGETLFNDAALNDTIPITSKPNDFEEPALDISPSSARIEISEGEDLAVEIPEAEEKDDKDTVREEEAAKESTATESAEPPTEEPTLVDGIPAAEEELSAPVTQENAPEESVATPEPAVTSADIDVAPKEATVAEQIPTVTETAAPHESPPEGEPVSPAGAGDISTETPTVPDDDESGAQTPHVVPATEEPAAQSDSLAPANESVLVEEIETIAAPEVATEAVPAAETAELVVPDEVTEPVTTLDPKVEPLESASGNVDNSGAEDVVQDGESLPRVTDISSAPISPPEPEVNHLEAAPHPQTTSRDGDHSVAADHQEPVIAAEPATAADSDADAVLEPAHQEISGGALLDSTEPASSLTPSVDSTVGAEAPPAIIDEAQVDAEPSHITPAAQELIPDDELSTTEGDSVPVEPSSAAAEPSPASEPADTAVPDIPVHDATAPVLVADLGVAESGPLDDSAEPSHSQAEGITSLATSSPEPEADAAEAAPVQLDNEVSNPTESPADHLEPVVAAVTADNFSEDAPSPGVDLLSDPAREAAISEAAPATDDHAIDLVDHVAPTTHAEEPQAEIPAPTALEVGEVDETSPKDSNVAHGAHAALLEAAEDSYEPSTETEAVGPPTATLLTSSSIEEPQSEPSLDMEQDAIPTPEPVTIKAAQNYETDTVSTDKDTEPVALVDAPTSSSPSVAEPAPHAEAPSESAPYDSPEPATQLQNTNASDEVDTPPHSDGKGFVLTALSATEEAEPSSYDDTSRSVGVAQPSPEAAHTATAASPAGEVTEDVPDHEIAPIPREGGLDAESSTVLDTHLVGTTVDTHPNAAESSVLSAGAPLPLNIEDSSIVETPPVQHLAMSPEPQVAEEQDLPRQTLSTTSERDAESAELESVPVTKTPEPTQAAHDVYPSNFEDDKAVPIDVYAIDSPEAPVEPSSDTLPEVGASQIPMGSGAQPLATTEANEAQADEDPTQSEVGTEPSFRVDATEGQLGATNNHTPEPEISFVSAYAGKPEEAAAVVRALCLTLAFLY</sequence>
<evidence type="ECO:0000313" key="2">
    <source>
        <dbReference type="EMBL" id="KDQ15966.1"/>
    </source>
</evidence>
<dbReference type="EMBL" id="KL198030">
    <property type="protein sequence ID" value="KDQ15966.1"/>
    <property type="molecule type" value="Genomic_DNA"/>
</dbReference>
<proteinExistence type="predicted"/>
<protein>
    <submittedName>
        <fullName evidence="2">Uncharacterized protein</fullName>
    </submittedName>
</protein>
<feature type="compositionally biased region" description="Low complexity" evidence="1">
    <location>
        <begin position="155"/>
        <end position="179"/>
    </location>
</feature>
<feature type="compositionally biased region" description="Polar residues" evidence="1">
    <location>
        <begin position="1310"/>
        <end position="1322"/>
    </location>
</feature>
<feature type="compositionally biased region" description="Low complexity" evidence="1">
    <location>
        <begin position="462"/>
        <end position="483"/>
    </location>
</feature>
<organism evidence="2 3">
    <name type="scientific">Botryobasidium botryosum (strain FD-172 SS1)</name>
    <dbReference type="NCBI Taxonomy" id="930990"/>
    <lineage>
        <taxon>Eukaryota</taxon>
        <taxon>Fungi</taxon>
        <taxon>Dikarya</taxon>
        <taxon>Basidiomycota</taxon>
        <taxon>Agaricomycotina</taxon>
        <taxon>Agaricomycetes</taxon>
        <taxon>Cantharellales</taxon>
        <taxon>Botryobasidiaceae</taxon>
        <taxon>Botryobasidium</taxon>
    </lineage>
</organism>
<keyword evidence="3" id="KW-1185">Reference proteome</keyword>
<feature type="compositionally biased region" description="Polar residues" evidence="1">
    <location>
        <begin position="853"/>
        <end position="864"/>
    </location>
</feature>
<feature type="compositionally biased region" description="Low complexity" evidence="1">
    <location>
        <begin position="907"/>
        <end position="926"/>
    </location>
</feature>
<feature type="compositionally biased region" description="Low complexity" evidence="1">
    <location>
        <begin position="1178"/>
        <end position="1201"/>
    </location>
</feature>
<evidence type="ECO:0000313" key="3">
    <source>
        <dbReference type="Proteomes" id="UP000027195"/>
    </source>
</evidence>
<reference evidence="3" key="1">
    <citation type="journal article" date="2014" name="Proc. Natl. Acad. Sci. U.S.A.">
        <title>Extensive sampling of basidiomycete genomes demonstrates inadequacy of the white-rot/brown-rot paradigm for wood decay fungi.</title>
        <authorList>
            <person name="Riley R."/>
            <person name="Salamov A.A."/>
            <person name="Brown D.W."/>
            <person name="Nagy L.G."/>
            <person name="Floudas D."/>
            <person name="Held B.W."/>
            <person name="Levasseur A."/>
            <person name="Lombard V."/>
            <person name="Morin E."/>
            <person name="Otillar R."/>
            <person name="Lindquist E.A."/>
            <person name="Sun H."/>
            <person name="LaButti K.M."/>
            <person name="Schmutz J."/>
            <person name="Jabbour D."/>
            <person name="Luo H."/>
            <person name="Baker S.E."/>
            <person name="Pisabarro A.G."/>
            <person name="Walton J.D."/>
            <person name="Blanchette R.A."/>
            <person name="Henrissat B."/>
            <person name="Martin F."/>
            <person name="Cullen D."/>
            <person name="Hibbett D.S."/>
            <person name="Grigoriev I.V."/>
        </authorList>
    </citation>
    <scope>NUCLEOTIDE SEQUENCE [LARGE SCALE GENOMIC DNA]</scope>
    <source>
        <strain evidence="3">FD-172 SS1</strain>
    </source>
</reference>
<accession>A0A067MWQ1</accession>
<feature type="compositionally biased region" description="Basic and acidic residues" evidence="1">
    <location>
        <begin position="329"/>
        <end position="347"/>
    </location>
</feature>
<dbReference type="HOGENOM" id="CLU_247764_0_0_1"/>
<dbReference type="Proteomes" id="UP000027195">
    <property type="component" value="Unassembled WGS sequence"/>
</dbReference>
<feature type="region of interest" description="Disordered" evidence="1">
    <location>
        <begin position="727"/>
        <end position="987"/>
    </location>
</feature>
<dbReference type="InParanoid" id="A0A067MWQ1"/>
<feature type="compositionally biased region" description="Low complexity" evidence="1">
    <location>
        <begin position="1259"/>
        <end position="1273"/>
    </location>
</feature>
<name>A0A067MWQ1_BOTB1</name>
<feature type="region of interest" description="Disordered" evidence="1">
    <location>
        <begin position="1"/>
        <end position="64"/>
    </location>
</feature>
<feature type="region of interest" description="Disordered" evidence="1">
    <location>
        <begin position="1418"/>
        <end position="1490"/>
    </location>
</feature>
<feature type="compositionally biased region" description="Basic and acidic residues" evidence="1">
    <location>
        <begin position="805"/>
        <end position="817"/>
    </location>
</feature>
<gene>
    <name evidence="2" type="ORF">BOTBODRAFT_277884</name>
</gene>
<feature type="region of interest" description="Disordered" evidence="1">
    <location>
        <begin position="79"/>
        <end position="483"/>
    </location>
</feature>
<evidence type="ECO:0000256" key="1">
    <source>
        <dbReference type="SAM" id="MobiDB-lite"/>
    </source>
</evidence>
<feature type="compositionally biased region" description="Low complexity" evidence="1">
    <location>
        <begin position="571"/>
        <end position="580"/>
    </location>
</feature>
<feature type="compositionally biased region" description="Polar residues" evidence="1">
    <location>
        <begin position="242"/>
        <end position="255"/>
    </location>
</feature>